<dbReference type="PROSITE" id="PS50002">
    <property type="entry name" value="SH3"/>
    <property type="match status" value="4"/>
</dbReference>
<dbReference type="CDD" id="cd16750">
    <property type="entry name" value="RING-HC_SH3RF3"/>
    <property type="match status" value="1"/>
</dbReference>
<dbReference type="SUPFAM" id="SSF50044">
    <property type="entry name" value="SH3-domain"/>
    <property type="match status" value="4"/>
</dbReference>
<feature type="region of interest" description="Disordered" evidence="15">
    <location>
        <begin position="392"/>
        <end position="423"/>
    </location>
</feature>
<feature type="domain" description="SH3" evidence="17">
    <location>
        <begin position="833"/>
        <end position="892"/>
    </location>
</feature>
<feature type="compositionally biased region" description="Polar residues" evidence="15">
    <location>
        <begin position="809"/>
        <end position="819"/>
    </location>
</feature>
<dbReference type="Pfam" id="PF14604">
    <property type="entry name" value="SH3_9"/>
    <property type="match status" value="3"/>
</dbReference>
<keyword evidence="7" id="KW-0479">Metal-binding</keyword>
<dbReference type="Proteomes" id="UP000515202">
    <property type="component" value="Unplaced"/>
</dbReference>
<dbReference type="OrthoDB" id="19092at2759"/>
<feature type="region of interest" description="Disordered" evidence="15">
    <location>
        <begin position="806"/>
        <end position="830"/>
    </location>
</feature>
<keyword evidence="6" id="KW-0808">Transferase</keyword>
<feature type="domain" description="SH3" evidence="17">
    <location>
        <begin position="280"/>
        <end position="343"/>
    </location>
</feature>
<keyword evidence="9 13" id="KW-0863">Zinc-finger</keyword>
<dbReference type="InterPro" id="IPR035816">
    <property type="entry name" value="SH3RF1/SH3RF3_SH3_4"/>
</dbReference>
<evidence type="ECO:0000256" key="13">
    <source>
        <dbReference type="PROSITE-ProRule" id="PRU00175"/>
    </source>
</evidence>
<evidence type="ECO:0000256" key="16">
    <source>
        <dbReference type="SAM" id="SignalP"/>
    </source>
</evidence>
<keyword evidence="8" id="KW-0677">Repeat</keyword>
<dbReference type="FunFam" id="3.30.40.10:FF:000077">
    <property type="entry name" value="E3 ubiquitin-protein ligase SH3RF1 isoform X1"/>
    <property type="match status" value="1"/>
</dbReference>
<feature type="domain" description="SH3" evidence="17">
    <location>
        <begin position="480"/>
        <end position="541"/>
    </location>
</feature>
<dbReference type="FunFam" id="2.30.30.40:FF:000001">
    <property type="entry name" value="Sorbin and SH3 domain-containing protein 1 isoform 2"/>
    <property type="match status" value="1"/>
</dbReference>
<keyword evidence="10" id="KW-0833">Ubl conjugation pathway</keyword>
<dbReference type="UniPathway" id="UPA00143"/>
<dbReference type="EC" id="2.3.2.27" evidence="4"/>
<evidence type="ECO:0000256" key="6">
    <source>
        <dbReference type="ARBA" id="ARBA00022679"/>
    </source>
</evidence>
<dbReference type="CDD" id="cd11785">
    <property type="entry name" value="SH3_SH3RF_C"/>
    <property type="match status" value="1"/>
</dbReference>
<dbReference type="KEGG" id="pvp:105302314"/>
<evidence type="ECO:0000256" key="12">
    <source>
        <dbReference type="ARBA" id="ARBA00022843"/>
    </source>
</evidence>
<evidence type="ECO:0000256" key="1">
    <source>
        <dbReference type="ARBA" id="ARBA00000900"/>
    </source>
</evidence>
<dbReference type="InterPro" id="IPR028502">
    <property type="entry name" value="SH3RF3_RING-HC_Zfn"/>
</dbReference>
<evidence type="ECO:0000256" key="14">
    <source>
        <dbReference type="PROSITE-ProRule" id="PRU00192"/>
    </source>
</evidence>
<evidence type="ECO:0000256" key="11">
    <source>
        <dbReference type="ARBA" id="ARBA00022833"/>
    </source>
</evidence>
<evidence type="ECO:0000256" key="4">
    <source>
        <dbReference type="ARBA" id="ARBA00012483"/>
    </source>
</evidence>
<keyword evidence="12" id="KW-0832">Ubl conjugation</keyword>
<name>A0A6P3RGE1_PTEVA</name>
<dbReference type="GeneID" id="105302314"/>
<dbReference type="SMART" id="SM00326">
    <property type="entry name" value="SH3"/>
    <property type="match status" value="4"/>
</dbReference>
<dbReference type="AlphaFoldDB" id="A0A6P3RGE1"/>
<dbReference type="PROSITE" id="PS00518">
    <property type="entry name" value="ZF_RING_1"/>
    <property type="match status" value="1"/>
</dbReference>
<dbReference type="InterPro" id="IPR013083">
    <property type="entry name" value="Znf_RING/FYVE/PHD"/>
</dbReference>
<feature type="region of interest" description="Disordered" evidence="15">
    <location>
        <begin position="455"/>
        <end position="474"/>
    </location>
</feature>
<dbReference type="InterPro" id="IPR035612">
    <property type="entry name" value="SH3RF3_SH3_3"/>
</dbReference>
<comment type="similarity">
    <text evidence="3">Belongs to the SH3RF family.</text>
</comment>
<keyword evidence="5 14" id="KW-0728">SH3 domain</keyword>
<dbReference type="RefSeq" id="XP_011373583.1">
    <property type="nucleotide sequence ID" value="XM_011375281.2"/>
</dbReference>
<dbReference type="PRINTS" id="PR00499">
    <property type="entry name" value="P67PHOX"/>
</dbReference>
<evidence type="ECO:0000259" key="18">
    <source>
        <dbReference type="PROSITE" id="PS50089"/>
    </source>
</evidence>
<dbReference type="InterPro" id="IPR001452">
    <property type="entry name" value="SH3_domain"/>
</dbReference>
<keyword evidence="16" id="KW-0732">Signal</keyword>
<feature type="region of interest" description="Disordered" evidence="15">
    <location>
        <begin position="702"/>
        <end position="764"/>
    </location>
</feature>
<dbReference type="CDD" id="cd11925">
    <property type="entry name" value="SH3_SH3RF3_3"/>
    <property type="match status" value="1"/>
</dbReference>
<reference evidence="20" key="1">
    <citation type="submission" date="2025-08" db="UniProtKB">
        <authorList>
            <consortium name="RefSeq"/>
        </authorList>
    </citation>
    <scope>IDENTIFICATION</scope>
    <source>
        <tissue evidence="20">Kidney</tissue>
    </source>
</reference>
<dbReference type="Gene3D" id="3.30.40.10">
    <property type="entry name" value="Zinc/RING finger domain, C3HC4 (zinc finger)"/>
    <property type="match status" value="1"/>
</dbReference>
<evidence type="ECO:0000256" key="9">
    <source>
        <dbReference type="ARBA" id="ARBA00022771"/>
    </source>
</evidence>
<dbReference type="PANTHER" id="PTHR14167">
    <property type="entry name" value="SH3 DOMAIN-CONTAINING"/>
    <property type="match status" value="1"/>
</dbReference>
<dbReference type="PROSITE" id="PS50089">
    <property type="entry name" value="ZF_RING_2"/>
    <property type="match status" value="1"/>
</dbReference>
<comment type="catalytic activity">
    <reaction evidence="1">
        <text>S-ubiquitinyl-[E2 ubiquitin-conjugating enzyme]-L-cysteine + [acceptor protein]-L-lysine = [E2 ubiquitin-conjugating enzyme]-L-cysteine + N(6)-ubiquitinyl-[acceptor protein]-L-lysine.</text>
        <dbReference type="EC" id="2.3.2.27"/>
    </reaction>
</comment>
<feature type="domain" description="SH3" evidence="17">
    <location>
        <begin position="218"/>
        <end position="277"/>
    </location>
</feature>
<proteinExistence type="inferred from homology"/>
<dbReference type="FunFam" id="2.30.30.40:FF:000091">
    <property type="entry name" value="Putative E3 ubiquitin-protein ligase SH3RF1"/>
    <property type="match status" value="1"/>
</dbReference>
<evidence type="ECO:0000256" key="3">
    <source>
        <dbReference type="ARBA" id="ARBA00008649"/>
    </source>
</evidence>
<feature type="compositionally biased region" description="Low complexity" evidence="15">
    <location>
        <begin position="455"/>
        <end position="469"/>
    </location>
</feature>
<feature type="signal peptide" evidence="16">
    <location>
        <begin position="1"/>
        <end position="17"/>
    </location>
</feature>
<accession>A0A6P3RGE1</accession>
<dbReference type="InterPro" id="IPR001841">
    <property type="entry name" value="Znf_RING"/>
</dbReference>
<evidence type="ECO:0000256" key="15">
    <source>
        <dbReference type="SAM" id="MobiDB-lite"/>
    </source>
</evidence>
<keyword evidence="11" id="KW-0862">Zinc</keyword>
<feature type="region of interest" description="Disordered" evidence="15">
    <location>
        <begin position="557"/>
        <end position="656"/>
    </location>
</feature>
<dbReference type="InterPro" id="IPR050384">
    <property type="entry name" value="Endophilin_SH3RF"/>
</dbReference>
<feature type="chain" id="PRO_5028115531" description="RING-type E3 ubiquitin transferase" evidence="16">
    <location>
        <begin position="18"/>
        <end position="892"/>
    </location>
</feature>
<sequence>MLLGASWLCASKAAAAAAQSEGDDDKPGERWRRREAVTAAAAGEDMDESSLLDLLECSVCLERLDTTAKVLPCQHTFCRRCLESIVCSRHELRCPECRILVGCGVDELPANILLVRLLDGIRQRPRVGASPGGSPPARPGPGSGAASELAGGGGSVVSSAAGSVPCSPGFPLAAGSATASLRELATSRSAPLSKGFRCCHYRGGDSDRRVQILTDNPSQLPYGKALYSYEGKEPGDLKFNKGDVIILRRRVDEHWFHGELHGAHGFLPASYVQCLRPLPPAPPQGKALYDFEMKDQDQDKDCLTFTKDEILTVIRRVDDNWAEGMLGDKIGIFPLLYVELNDSAKQLIEMDKPCPAAVSGCHASLSSDPGAVASVAPSPTLSSTGAVSAFQQRVDSKKNAKKRHSFTALSMTHRSSQAASHRHSMEISAPVLISSSDPRAAARIGDLAHLSCSAPAQDSSSSAGSIPAAEQQGTAPKVQLPLNVYLALYAYKPQKNDELELRKGEMYRVLEKCQDGWFKGTSLRTGLSGVFPGNYVTPASRAPWNNMVGGSPLAKGMATTIHPGGGSLSSPSTATRPALPLNSPQAQAASPLMGSCLRHSAKPVTSQARSTVPTAAHSAQAQDRPTATVSPLRSQSSPSRLPTASLRPHSMVSPQHIHQSPMQTVIGVPCPRSVIPLMSAASAITPPNVNAANLNGEAGGGAISGLSTSSPTNTGCKPDEKKNEKKEKKTGLLKLLAGASTKKKSRSPPSISPTHDPPVAVDTSLQGAVGPEVSSLSIHGRAGSCPIESEMQGAMGMEPLHRKAGSLDLNFSSSPSKQAPPSMAAFRPEPKPLPRERYRVVVSYPPQSEAEIELKEGDIVFVHKKREDGWYKGTLQRNGRTGLFPGSFVENF</sequence>
<gene>
    <name evidence="20" type="primary">SH3RF3</name>
</gene>
<evidence type="ECO:0000313" key="20">
    <source>
        <dbReference type="RefSeq" id="XP_011373583.1"/>
    </source>
</evidence>
<organism evidence="19 20">
    <name type="scientific">Pteropus vampyrus</name>
    <name type="common">Large flying fox</name>
    <dbReference type="NCBI Taxonomy" id="132908"/>
    <lineage>
        <taxon>Eukaryota</taxon>
        <taxon>Metazoa</taxon>
        <taxon>Chordata</taxon>
        <taxon>Craniata</taxon>
        <taxon>Vertebrata</taxon>
        <taxon>Euteleostomi</taxon>
        <taxon>Mammalia</taxon>
        <taxon>Eutheria</taxon>
        <taxon>Laurasiatheria</taxon>
        <taxon>Chiroptera</taxon>
        <taxon>Yinpterochiroptera</taxon>
        <taxon>Pteropodoidea</taxon>
        <taxon>Pteropodidae</taxon>
        <taxon>Pteropodinae</taxon>
        <taxon>Pteropus</taxon>
    </lineage>
</organism>
<evidence type="ECO:0000256" key="8">
    <source>
        <dbReference type="ARBA" id="ARBA00022737"/>
    </source>
</evidence>
<evidence type="ECO:0000256" key="7">
    <source>
        <dbReference type="ARBA" id="ARBA00022723"/>
    </source>
</evidence>
<dbReference type="CTD" id="344558"/>
<evidence type="ECO:0000256" key="5">
    <source>
        <dbReference type="ARBA" id="ARBA00022443"/>
    </source>
</evidence>
<feature type="domain" description="RING-type" evidence="18">
    <location>
        <begin position="57"/>
        <end position="98"/>
    </location>
</feature>
<feature type="compositionally biased region" description="Polar residues" evidence="15">
    <location>
        <begin position="705"/>
        <end position="715"/>
    </location>
</feature>
<feature type="compositionally biased region" description="Basic and acidic residues" evidence="15">
    <location>
        <begin position="717"/>
        <end position="730"/>
    </location>
</feature>
<dbReference type="InterPro" id="IPR036028">
    <property type="entry name" value="SH3-like_dom_sf"/>
</dbReference>
<feature type="compositionally biased region" description="Polar residues" evidence="15">
    <location>
        <begin position="603"/>
        <end position="629"/>
    </location>
</feature>
<dbReference type="GO" id="GO:0008270">
    <property type="term" value="F:zinc ion binding"/>
    <property type="evidence" value="ECO:0007669"/>
    <property type="project" value="UniProtKB-KW"/>
</dbReference>
<dbReference type="InterPro" id="IPR027370">
    <property type="entry name" value="Znf-RING_euk"/>
</dbReference>
<evidence type="ECO:0000313" key="19">
    <source>
        <dbReference type="Proteomes" id="UP000515202"/>
    </source>
</evidence>
<dbReference type="Pfam" id="PF13445">
    <property type="entry name" value="zf-RING_UBOX"/>
    <property type="match status" value="1"/>
</dbReference>
<dbReference type="Gene3D" id="2.30.30.40">
    <property type="entry name" value="SH3 Domains"/>
    <property type="match status" value="4"/>
</dbReference>
<dbReference type="GO" id="GO:0061630">
    <property type="term" value="F:ubiquitin protein ligase activity"/>
    <property type="evidence" value="ECO:0007669"/>
    <property type="project" value="UniProtKB-EC"/>
</dbReference>
<dbReference type="PANTHER" id="PTHR14167:SF62">
    <property type="entry name" value="E3 UBIQUITIN-PROTEIN LIGASE SH3RF3"/>
    <property type="match status" value="1"/>
</dbReference>
<comment type="pathway">
    <text evidence="2">Protein modification; protein ubiquitination.</text>
</comment>
<protein>
    <recommendedName>
        <fullName evidence="4">RING-type E3 ubiquitin transferase</fullName>
        <ecNumber evidence="4">2.3.2.27</ecNumber>
    </recommendedName>
</protein>
<dbReference type="Pfam" id="PF00018">
    <property type="entry name" value="SH3_1"/>
    <property type="match status" value="1"/>
</dbReference>
<dbReference type="InterPro" id="IPR017907">
    <property type="entry name" value="Znf_RING_CS"/>
</dbReference>
<dbReference type="SMART" id="SM00184">
    <property type="entry name" value="RING"/>
    <property type="match status" value="1"/>
</dbReference>
<dbReference type="SUPFAM" id="SSF57850">
    <property type="entry name" value="RING/U-box"/>
    <property type="match status" value="1"/>
</dbReference>
<evidence type="ECO:0000256" key="2">
    <source>
        <dbReference type="ARBA" id="ARBA00004906"/>
    </source>
</evidence>
<feature type="region of interest" description="Disordered" evidence="15">
    <location>
        <begin position="125"/>
        <end position="151"/>
    </location>
</feature>
<evidence type="ECO:0000256" key="10">
    <source>
        <dbReference type="ARBA" id="ARBA00022786"/>
    </source>
</evidence>
<keyword evidence="19" id="KW-1185">Reference proteome</keyword>
<dbReference type="FunFam" id="2.30.30.40:FF:000063">
    <property type="entry name" value="Putative E3 ubiquitin-protein ligase SH3RF1"/>
    <property type="match status" value="1"/>
</dbReference>
<evidence type="ECO:0000259" key="17">
    <source>
        <dbReference type="PROSITE" id="PS50002"/>
    </source>
</evidence>
<feature type="compositionally biased region" description="Low complexity" evidence="15">
    <location>
        <begin position="630"/>
        <end position="642"/>
    </location>
</feature>
<dbReference type="GO" id="GO:0016567">
    <property type="term" value="P:protein ubiquitination"/>
    <property type="evidence" value="ECO:0007669"/>
    <property type="project" value="UniProtKB-UniPathway"/>
</dbReference>